<sequence length="139" mass="15412">MSTKHPQSPVQIVGWVIWGLETLVIIGSVGVTSMTGSLFGHYSMMGSGMMGGSNMMSSGRWLIGLGSIWLIWRVGLQILALFGIWHLHDHNADTWPIILIVTGVLGGWLYLIPGIWGLIYNGQQRNQGNRNVQDRRKVN</sequence>
<dbReference type="EMBL" id="CP014924">
    <property type="protein sequence ID" value="ANZ66831.1"/>
    <property type="molecule type" value="Genomic_DNA"/>
</dbReference>
<dbReference type="OrthoDB" id="2328840at2"/>
<dbReference type="AlphaFoldDB" id="A0A1B2IXS1"/>
<evidence type="ECO:0000313" key="2">
    <source>
        <dbReference type="EMBL" id="ANZ66831.1"/>
    </source>
</evidence>
<evidence type="ECO:0000313" key="3">
    <source>
        <dbReference type="Proteomes" id="UP000093267"/>
    </source>
</evidence>
<reference evidence="2 3" key="1">
    <citation type="submission" date="2016-03" db="EMBL/GenBank/DDBJ databases">
        <title>Pediococcus and Lactobacillus from brewery environment - whole genome sequencing and assembly.</title>
        <authorList>
            <person name="Behr J."/>
            <person name="Geissler A.J."/>
            <person name="Vogel R.F."/>
        </authorList>
    </citation>
    <scope>NUCLEOTIDE SEQUENCE [LARGE SCALE GENOMIC DNA]</scope>
    <source>
        <strain evidence="2 3">TMW 1.1995</strain>
    </source>
</reference>
<gene>
    <name evidence="2" type="ORF">AYR63_06560</name>
</gene>
<dbReference type="Proteomes" id="UP000093267">
    <property type="component" value="Chromosome"/>
</dbReference>
<feature type="transmembrane region" description="Helical" evidence="1">
    <location>
        <begin position="61"/>
        <end position="85"/>
    </location>
</feature>
<feature type="transmembrane region" description="Helical" evidence="1">
    <location>
        <begin position="97"/>
        <end position="120"/>
    </location>
</feature>
<accession>A0A1B2IXS1</accession>
<dbReference type="RefSeq" id="WP_054710667.1">
    <property type="nucleotide sequence ID" value="NZ_CP014912.1"/>
</dbReference>
<proteinExistence type="predicted"/>
<protein>
    <recommendedName>
        <fullName evidence="4">DUF4064 domain-containing protein</fullName>
    </recommendedName>
</protein>
<keyword evidence="1" id="KW-0812">Transmembrane</keyword>
<feature type="transmembrane region" description="Helical" evidence="1">
    <location>
        <begin position="12"/>
        <end position="40"/>
    </location>
</feature>
<dbReference type="STRING" id="240427.AYR62_11635"/>
<evidence type="ECO:0008006" key="4">
    <source>
        <dbReference type="Google" id="ProtNLM"/>
    </source>
</evidence>
<keyword evidence="3" id="KW-1185">Reference proteome</keyword>
<evidence type="ECO:0000256" key="1">
    <source>
        <dbReference type="SAM" id="Phobius"/>
    </source>
</evidence>
<organism evidence="2 3">
    <name type="scientific">Secundilactobacillus paracollinoides</name>
    <dbReference type="NCBI Taxonomy" id="240427"/>
    <lineage>
        <taxon>Bacteria</taxon>
        <taxon>Bacillati</taxon>
        <taxon>Bacillota</taxon>
        <taxon>Bacilli</taxon>
        <taxon>Lactobacillales</taxon>
        <taxon>Lactobacillaceae</taxon>
        <taxon>Secundilactobacillus</taxon>
    </lineage>
</organism>
<keyword evidence="1" id="KW-1133">Transmembrane helix</keyword>
<name>A0A1B2IXS1_9LACO</name>
<keyword evidence="1" id="KW-0472">Membrane</keyword>